<organism evidence="1 2">
    <name type="scientific">Batillaria attramentaria</name>
    <dbReference type="NCBI Taxonomy" id="370345"/>
    <lineage>
        <taxon>Eukaryota</taxon>
        <taxon>Metazoa</taxon>
        <taxon>Spiralia</taxon>
        <taxon>Lophotrochozoa</taxon>
        <taxon>Mollusca</taxon>
        <taxon>Gastropoda</taxon>
        <taxon>Caenogastropoda</taxon>
        <taxon>Sorbeoconcha</taxon>
        <taxon>Cerithioidea</taxon>
        <taxon>Batillariidae</taxon>
        <taxon>Batillaria</taxon>
    </lineage>
</organism>
<accession>A0ABD0J531</accession>
<gene>
    <name evidence="1" type="ORF">BaRGS_00038788</name>
</gene>
<comment type="caution">
    <text evidence="1">The sequence shown here is derived from an EMBL/GenBank/DDBJ whole genome shotgun (WGS) entry which is preliminary data.</text>
</comment>
<sequence length="140" mass="15974">MYAIGYSAKTLYKYHGSVETQEVRNGIFSENTIYVPWVSGDPGGTQWDIQRKHYICTMGLWRPRRYAMGYSAKSLYIYHGSLETQEVRRVSFRSRYGEESSTHTGCPGNMGWCLHLCTGFVPSSRVLGVIPHFYGKTQQG</sequence>
<reference evidence="1 2" key="1">
    <citation type="journal article" date="2023" name="Sci. Data">
        <title>Genome assembly of the Korean intertidal mud-creeper Batillaria attramentaria.</title>
        <authorList>
            <person name="Patra A.K."/>
            <person name="Ho P.T."/>
            <person name="Jun S."/>
            <person name="Lee S.J."/>
            <person name="Kim Y."/>
            <person name="Won Y.J."/>
        </authorList>
    </citation>
    <scope>NUCLEOTIDE SEQUENCE [LARGE SCALE GENOMIC DNA]</scope>
    <source>
        <strain evidence="1">Wonlab-2016</strain>
    </source>
</reference>
<proteinExistence type="predicted"/>
<protein>
    <submittedName>
        <fullName evidence="1">Uncharacterized protein</fullName>
    </submittedName>
</protein>
<name>A0ABD0J531_9CAEN</name>
<dbReference type="AlphaFoldDB" id="A0ABD0J531"/>
<evidence type="ECO:0000313" key="1">
    <source>
        <dbReference type="EMBL" id="KAK7461168.1"/>
    </source>
</evidence>
<dbReference type="Proteomes" id="UP001519460">
    <property type="component" value="Unassembled WGS sequence"/>
</dbReference>
<keyword evidence="2" id="KW-1185">Reference proteome</keyword>
<dbReference type="EMBL" id="JACVVK020000643">
    <property type="protein sequence ID" value="KAK7461168.1"/>
    <property type="molecule type" value="Genomic_DNA"/>
</dbReference>
<evidence type="ECO:0000313" key="2">
    <source>
        <dbReference type="Proteomes" id="UP001519460"/>
    </source>
</evidence>